<dbReference type="Pfam" id="PF02607">
    <property type="entry name" value="B12-binding_2"/>
    <property type="match status" value="1"/>
</dbReference>
<evidence type="ECO:0000256" key="4">
    <source>
        <dbReference type="ARBA" id="ARBA00023163"/>
    </source>
</evidence>
<comment type="caution">
    <text evidence="6">The sequence shown here is derived from an EMBL/GenBank/DDBJ whole genome shotgun (WGS) entry which is preliminary data.</text>
</comment>
<reference evidence="6 7" key="1">
    <citation type="submission" date="2014-09" db="EMBL/GenBank/DDBJ databases">
        <title>Sporocytophaga myxococcoides PG-01 genome sequencing.</title>
        <authorList>
            <person name="Liu L."/>
            <person name="Gao P.J."/>
            <person name="Chen G.J."/>
            <person name="Wang L.S."/>
        </authorList>
    </citation>
    <scope>NUCLEOTIDE SEQUENCE [LARGE SCALE GENOMIC DNA]</scope>
    <source>
        <strain evidence="6 7">PG-01</strain>
    </source>
</reference>
<keyword evidence="3" id="KW-0238">DNA-binding</keyword>
<dbReference type="InterPro" id="IPR036724">
    <property type="entry name" value="Cobalamin-bd_sf"/>
</dbReference>
<keyword evidence="2" id="KW-0805">Transcription regulation</keyword>
<keyword evidence="4" id="KW-0804">Transcription</keyword>
<evidence type="ECO:0000313" key="6">
    <source>
        <dbReference type="EMBL" id="GAL87269.1"/>
    </source>
</evidence>
<keyword evidence="1" id="KW-0678">Repressor</keyword>
<dbReference type="InterPro" id="IPR009061">
    <property type="entry name" value="DNA-bd_dom_put_sf"/>
</dbReference>
<dbReference type="Gene3D" id="1.10.1660.10">
    <property type="match status" value="1"/>
</dbReference>
<dbReference type="RefSeq" id="WP_045468411.1">
    <property type="nucleotide sequence ID" value="NZ_BBLT01000012.1"/>
</dbReference>
<evidence type="ECO:0000313" key="7">
    <source>
        <dbReference type="Proteomes" id="UP000030185"/>
    </source>
</evidence>
<dbReference type="GO" id="GO:0003700">
    <property type="term" value="F:DNA-binding transcription factor activity"/>
    <property type="evidence" value="ECO:0007669"/>
    <property type="project" value="InterPro"/>
</dbReference>
<dbReference type="GO" id="GO:0046872">
    <property type="term" value="F:metal ion binding"/>
    <property type="evidence" value="ECO:0007669"/>
    <property type="project" value="InterPro"/>
</dbReference>
<gene>
    <name evidence="6" type="ORF">MYP_4499</name>
</gene>
<dbReference type="AlphaFoldDB" id="A0A098LLC4"/>
<dbReference type="STRING" id="153721.MYP_4499"/>
<name>A0A098LLC4_9BACT</name>
<dbReference type="Pfam" id="PF13411">
    <property type="entry name" value="MerR_1"/>
    <property type="match status" value="1"/>
</dbReference>
<dbReference type="eggNOG" id="COG0789">
    <property type="taxonomic scope" value="Bacteria"/>
</dbReference>
<dbReference type="PANTHER" id="PTHR30204:SF69">
    <property type="entry name" value="MERR-FAMILY TRANSCRIPTIONAL REGULATOR"/>
    <property type="match status" value="1"/>
</dbReference>
<dbReference type="Gene3D" id="1.10.1240.10">
    <property type="entry name" value="Methionine synthase domain"/>
    <property type="match status" value="1"/>
</dbReference>
<accession>A0A098LLC4</accession>
<sequence>MSVYSISDLEKLSGIKAHTIRMWEQRYEILKPLRSEGNVRYYDDDQVRQFIQIALLVRSGYKISKISKLDHTAIYKMVEDLSATITDDIKTKHLVDRLISSAIDFNEHSFQRIFQESIDHYGIITTYEKVIYPMLVKIGLLWGKTELIPAQEHFISNLIKQKLYHSIDTLPPASNGSKTWLLFLPEEEDHELGLLLSSYILRANNYRVIYLGQRVPYYNLKTVVEKIKPDYMQYFIVRYQSTEIIQEFMSSMNNDFPEIIKCISMSEKLSQSLQLPMDHRYIKDIDHLLELIQSDKA</sequence>
<feature type="domain" description="HTH merR-type" evidence="5">
    <location>
        <begin position="3"/>
        <end position="72"/>
    </location>
</feature>
<dbReference type="OrthoDB" id="9800334at2"/>
<dbReference type="InterPro" id="IPR000551">
    <property type="entry name" value="MerR-type_HTH_dom"/>
</dbReference>
<organism evidence="6 7">
    <name type="scientific">Sporocytophaga myxococcoides</name>
    <dbReference type="NCBI Taxonomy" id="153721"/>
    <lineage>
        <taxon>Bacteria</taxon>
        <taxon>Pseudomonadati</taxon>
        <taxon>Bacteroidota</taxon>
        <taxon>Cytophagia</taxon>
        <taxon>Cytophagales</taxon>
        <taxon>Cytophagaceae</taxon>
        <taxon>Sporocytophaga</taxon>
    </lineage>
</organism>
<dbReference type="CDD" id="cd01104">
    <property type="entry name" value="HTH_MlrA-CarA"/>
    <property type="match status" value="1"/>
</dbReference>
<dbReference type="Proteomes" id="UP000030185">
    <property type="component" value="Unassembled WGS sequence"/>
</dbReference>
<dbReference type="PANTHER" id="PTHR30204">
    <property type="entry name" value="REDOX-CYCLING DRUG-SENSING TRANSCRIPTIONAL ACTIVATOR SOXR"/>
    <property type="match status" value="1"/>
</dbReference>
<dbReference type="GO" id="GO:0031419">
    <property type="term" value="F:cobalamin binding"/>
    <property type="evidence" value="ECO:0007669"/>
    <property type="project" value="InterPro"/>
</dbReference>
<dbReference type="PROSITE" id="PS50937">
    <property type="entry name" value="HTH_MERR_2"/>
    <property type="match status" value="1"/>
</dbReference>
<evidence type="ECO:0000259" key="5">
    <source>
        <dbReference type="PROSITE" id="PS50937"/>
    </source>
</evidence>
<dbReference type="InterPro" id="IPR047057">
    <property type="entry name" value="MerR_fam"/>
</dbReference>
<dbReference type="Gene3D" id="3.40.50.280">
    <property type="entry name" value="Cobalamin-binding domain"/>
    <property type="match status" value="1"/>
</dbReference>
<protein>
    <submittedName>
        <fullName evidence="6">MerR family transcriptional regulator</fullName>
    </submittedName>
</protein>
<dbReference type="SUPFAM" id="SSF52242">
    <property type="entry name" value="Cobalamin (vitamin B12)-binding domain"/>
    <property type="match status" value="1"/>
</dbReference>
<proteinExistence type="predicted"/>
<dbReference type="GO" id="GO:0003677">
    <property type="term" value="F:DNA binding"/>
    <property type="evidence" value="ECO:0007669"/>
    <property type="project" value="UniProtKB-KW"/>
</dbReference>
<dbReference type="SMART" id="SM00422">
    <property type="entry name" value="HTH_MERR"/>
    <property type="match status" value="1"/>
</dbReference>
<dbReference type="SUPFAM" id="SSF46955">
    <property type="entry name" value="Putative DNA-binding domain"/>
    <property type="match status" value="1"/>
</dbReference>
<keyword evidence="7" id="KW-1185">Reference proteome</keyword>
<evidence type="ECO:0000256" key="1">
    <source>
        <dbReference type="ARBA" id="ARBA00022491"/>
    </source>
</evidence>
<evidence type="ECO:0000256" key="3">
    <source>
        <dbReference type="ARBA" id="ARBA00023125"/>
    </source>
</evidence>
<dbReference type="EMBL" id="BBLT01000012">
    <property type="protein sequence ID" value="GAL87269.1"/>
    <property type="molecule type" value="Genomic_DNA"/>
</dbReference>
<dbReference type="InterPro" id="IPR003759">
    <property type="entry name" value="Cbl-bd_cap"/>
</dbReference>
<dbReference type="InterPro" id="IPR036594">
    <property type="entry name" value="Meth_synthase_dom"/>
</dbReference>
<evidence type="ECO:0000256" key="2">
    <source>
        <dbReference type="ARBA" id="ARBA00023015"/>
    </source>
</evidence>